<accession>A0A8T1VGT0</accession>
<dbReference type="EMBL" id="JAGDFM010000348">
    <property type="protein sequence ID" value="KAG7379450.1"/>
    <property type="molecule type" value="Genomic_DNA"/>
</dbReference>
<sequence>MDDKAGPETGLHAGQGSYFSFYGRDVEKLDELGVNVKLSARAWQTRVAPLLDTYSTTSLPRDVPEDFVISSKAPWPEEMWGVRLGLIVARNSHHLPRQV</sequence>
<comment type="caution">
    <text evidence="1">The sequence shown here is derived from an EMBL/GenBank/DDBJ whole genome shotgun (WGS) entry which is preliminary data.</text>
</comment>
<dbReference type="PANTHER" id="PTHR37066:SF1">
    <property type="entry name" value="LNS2_PITP DOMAIN-CONTAINING PROTEIN"/>
    <property type="match status" value="1"/>
</dbReference>
<organism evidence="1 2">
    <name type="scientific">Phytophthora pseudosyringae</name>
    <dbReference type="NCBI Taxonomy" id="221518"/>
    <lineage>
        <taxon>Eukaryota</taxon>
        <taxon>Sar</taxon>
        <taxon>Stramenopiles</taxon>
        <taxon>Oomycota</taxon>
        <taxon>Peronosporomycetes</taxon>
        <taxon>Peronosporales</taxon>
        <taxon>Peronosporaceae</taxon>
        <taxon>Phytophthora</taxon>
    </lineage>
</organism>
<dbReference type="OrthoDB" id="66498at2759"/>
<protein>
    <submittedName>
        <fullName evidence="1">Uncharacterized protein</fullName>
    </submittedName>
</protein>
<keyword evidence="2" id="KW-1185">Reference proteome</keyword>
<name>A0A8T1VGT0_9STRA</name>
<proteinExistence type="predicted"/>
<dbReference type="PANTHER" id="PTHR37066">
    <property type="entry name" value="HELICASE-ASSOCIATED"/>
    <property type="match status" value="1"/>
</dbReference>
<evidence type="ECO:0000313" key="1">
    <source>
        <dbReference type="EMBL" id="KAG7379450.1"/>
    </source>
</evidence>
<dbReference type="AlphaFoldDB" id="A0A8T1VGT0"/>
<gene>
    <name evidence="1" type="ORF">PHYPSEUDO_008555</name>
</gene>
<reference evidence="1" key="1">
    <citation type="submission" date="2021-02" db="EMBL/GenBank/DDBJ databases">
        <authorList>
            <person name="Palmer J.M."/>
        </authorList>
    </citation>
    <scope>NUCLEOTIDE SEQUENCE</scope>
    <source>
        <strain evidence="1">SCRP734</strain>
    </source>
</reference>
<evidence type="ECO:0000313" key="2">
    <source>
        <dbReference type="Proteomes" id="UP000694044"/>
    </source>
</evidence>
<dbReference type="Proteomes" id="UP000694044">
    <property type="component" value="Unassembled WGS sequence"/>
</dbReference>